<keyword evidence="1" id="KW-0175">Coiled coil</keyword>
<evidence type="ECO:0000313" key="4">
    <source>
        <dbReference type="Proteomes" id="UP001633002"/>
    </source>
</evidence>
<dbReference type="Proteomes" id="UP001633002">
    <property type="component" value="Unassembled WGS sequence"/>
</dbReference>
<protein>
    <submittedName>
        <fullName evidence="3">Uncharacterized protein</fullName>
    </submittedName>
</protein>
<organism evidence="3 4">
    <name type="scientific">Riccia sorocarpa</name>
    <dbReference type="NCBI Taxonomy" id="122646"/>
    <lineage>
        <taxon>Eukaryota</taxon>
        <taxon>Viridiplantae</taxon>
        <taxon>Streptophyta</taxon>
        <taxon>Embryophyta</taxon>
        <taxon>Marchantiophyta</taxon>
        <taxon>Marchantiopsida</taxon>
        <taxon>Marchantiidae</taxon>
        <taxon>Marchantiales</taxon>
        <taxon>Ricciaceae</taxon>
        <taxon>Riccia</taxon>
    </lineage>
</organism>
<evidence type="ECO:0000256" key="1">
    <source>
        <dbReference type="SAM" id="Coils"/>
    </source>
</evidence>
<feature type="region of interest" description="Disordered" evidence="2">
    <location>
        <begin position="19"/>
        <end position="78"/>
    </location>
</feature>
<feature type="compositionally biased region" description="Basic and acidic residues" evidence="2">
    <location>
        <begin position="935"/>
        <end position="944"/>
    </location>
</feature>
<keyword evidence="4" id="KW-1185">Reference proteome</keyword>
<proteinExistence type="predicted"/>
<comment type="caution">
    <text evidence="3">The sequence shown here is derived from an EMBL/GenBank/DDBJ whole genome shotgun (WGS) entry which is preliminary data.</text>
</comment>
<name>A0ABD3IGD3_9MARC</name>
<sequence length="1127" mass="128017">MGEPSVTSDPRDSIQEVLQEVDKGSTPADSAFTVANSQRNQSENSPVVEKPSTKKKLPGTGRKNTRKKSQRSSPVGRARRALWVGEMASSSASGGAFVSIIAKYTMDFGGNPTPKIPLCRLVPFCRVRNYQTTSHMTEALKRSFETHCYMEHGAGFHVCPFDGSGKELFVTDADRQEWDMLWKMESDAFDEECRKNPAYADLVGRKFATWDGNHRVITWMKVTLSPERTMRKAWHPRVRCVIICPPVQAYKQIEVAMHNLNASSHATVQYDWIQDAERCYQVLSTPLSEYKEMIGDEVYEEFEKSRLKIHANHRPWYSENMMAAAATYILSYAEITVAKEAHCAVEEEEEKKKGEALSAVEKKEMWDDKLKEVCGPWQAMVFKYTTITNPQLGPDFMLTIRELHNTIAKQEKKEREVTYSVGVDRVKAFASAGIHNSLKLELLRAHYSPLDVRTKYHHPPKHDVDIDIRPWLAQWSLWSALELITIDIVKKILNKEEQGDLSSEQFATRKDDELDRFHNYFSETRDNFWSSLWYPIGERQDIDVNVQRAKRLVFAITELSEWELENAPWWLEQHCDDSNIKFVSHAEEECWKKLQEKEEPFKVTDGKFEEADDDIKAIEAVLFEPSTNLTGLVVDTSRTKKQKESRMIPAQPKADNDDGDGKTPSKKSKNKQKNPGSGRSSRSRQNKAEAEEPARRGRKKKAESEPETAADPAEIEGTDPIATSPVQTLEPLKEKEPDDQERQPKLLKKQKWHDGLERNIIISIERQLVVVKSSLQETYERIQANKRTIPKLPLPILDELKALCARVKGARASGHCINNARVQSAADCLYLDMPTGNKLTDDGEVPNWNLYPEVDLPRQLLNLGRSILDDRGSIIIIHPGTLRSTRQIADALDASSMYFKQIASFVVHNEEVEIEPSRNMKADLAVEVGKASTKMKEKKDKQEKAVYTSSSNSDDEGTHLAKQRKTANEQGPKVRVVTRKTPTAASPVATIQPVPPFPQGIRTLDDIALALGEDIRETMHKRYASLFSQLESSAVEAAKHERTKAELAELKRQAFSFKKEMRKEMQSTAALHEQVDCLNDEISSLKFSLERAEKQQALARQELAQARIEIRCLQNHNEPTDGLDANH</sequence>
<evidence type="ECO:0000256" key="2">
    <source>
        <dbReference type="SAM" id="MobiDB-lite"/>
    </source>
</evidence>
<dbReference type="EMBL" id="JBJQOH010000001">
    <property type="protein sequence ID" value="KAL3701812.1"/>
    <property type="molecule type" value="Genomic_DNA"/>
</dbReference>
<feature type="coiled-coil region" evidence="1">
    <location>
        <begin position="1040"/>
        <end position="1116"/>
    </location>
</feature>
<feature type="compositionally biased region" description="Polar residues" evidence="2">
    <location>
        <begin position="33"/>
        <end position="45"/>
    </location>
</feature>
<gene>
    <name evidence="3" type="ORF">R1sor_019834</name>
</gene>
<feature type="region of interest" description="Disordered" evidence="2">
    <location>
        <begin position="935"/>
        <end position="973"/>
    </location>
</feature>
<feature type="compositionally biased region" description="Basic and acidic residues" evidence="2">
    <location>
        <begin position="731"/>
        <end position="744"/>
    </location>
</feature>
<feature type="region of interest" description="Disordered" evidence="2">
    <location>
        <begin position="634"/>
        <end position="750"/>
    </location>
</feature>
<reference evidence="3 4" key="1">
    <citation type="submission" date="2024-09" db="EMBL/GenBank/DDBJ databases">
        <title>Chromosome-scale assembly of Riccia sorocarpa.</title>
        <authorList>
            <person name="Paukszto L."/>
        </authorList>
    </citation>
    <scope>NUCLEOTIDE SEQUENCE [LARGE SCALE GENOMIC DNA]</scope>
    <source>
        <strain evidence="3">LP-2024</strain>
        <tissue evidence="3">Aerial parts of the thallus</tissue>
    </source>
</reference>
<feature type="compositionally biased region" description="Acidic residues" evidence="2">
    <location>
        <begin position="705"/>
        <end position="717"/>
    </location>
</feature>
<dbReference type="AlphaFoldDB" id="A0ABD3IGD3"/>
<accession>A0ABD3IGD3</accession>
<feature type="compositionally biased region" description="Basic and acidic residues" evidence="2">
    <location>
        <begin position="654"/>
        <end position="663"/>
    </location>
</feature>
<feature type="compositionally biased region" description="Basic residues" evidence="2">
    <location>
        <begin position="53"/>
        <end position="70"/>
    </location>
</feature>
<evidence type="ECO:0000313" key="3">
    <source>
        <dbReference type="EMBL" id="KAL3701812.1"/>
    </source>
</evidence>
<feature type="compositionally biased region" description="Basic and acidic residues" evidence="2">
    <location>
        <begin position="686"/>
        <end position="695"/>
    </location>
</feature>